<dbReference type="InterPro" id="IPR043502">
    <property type="entry name" value="DNA/RNA_pol_sf"/>
</dbReference>
<dbReference type="Pfam" id="PF03564">
    <property type="entry name" value="DUF1759"/>
    <property type="match status" value="1"/>
</dbReference>
<dbReference type="InterPro" id="IPR008042">
    <property type="entry name" value="Retrotrans_Pao"/>
</dbReference>
<dbReference type="PANTHER" id="PTHR47331:SF5">
    <property type="entry name" value="RIBONUCLEASE H"/>
    <property type="match status" value="1"/>
</dbReference>
<dbReference type="InterPro" id="IPR041588">
    <property type="entry name" value="Integrase_H2C2"/>
</dbReference>
<dbReference type="InterPro" id="IPR005312">
    <property type="entry name" value="DUF1759"/>
</dbReference>
<dbReference type="InterPro" id="IPR043128">
    <property type="entry name" value="Rev_trsase/Diguanyl_cyclase"/>
</dbReference>
<dbReference type="PROSITE" id="PS50994">
    <property type="entry name" value="INTEGRASE"/>
    <property type="match status" value="1"/>
</dbReference>
<organism evidence="3">
    <name type="scientific">Cacopsylla melanoneura</name>
    <dbReference type="NCBI Taxonomy" id="428564"/>
    <lineage>
        <taxon>Eukaryota</taxon>
        <taxon>Metazoa</taxon>
        <taxon>Ecdysozoa</taxon>
        <taxon>Arthropoda</taxon>
        <taxon>Hexapoda</taxon>
        <taxon>Insecta</taxon>
        <taxon>Pterygota</taxon>
        <taxon>Neoptera</taxon>
        <taxon>Paraneoptera</taxon>
        <taxon>Hemiptera</taxon>
        <taxon>Sternorrhyncha</taxon>
        <taxon>Psylloidea</taxon>
        <taxon>Psyllidae</taxon>
        <taxon>Psyllinae</taxon>
        <taxon>Cacopsylla</taxon>
    </lineage>
</organism>
<dbReference type="InterPro" id="IPR036397">
    <property type="entry name" value="RNaseH_sf"/>
</dbReference>
<dbReference type="Gene3D" id="1.10.340.70">
    <property type="match status" value="1"/>
</dbReference>
<name>A0A8D8YQP7_9HEMI</name>
<dbReference type="Gene3D" id="3.30.70.270">
    <property type="match status" value="1"/>
</dbReference>
<dbReference type="InterPro" id="IPR001584">
    <property type="entry name" value="Integrase_cat-core"/>
</dbReference>
<feature type="domain" description="Integrase catalytic" evidence="2">
    <location>
        <begin position="1417"/>
        <end position="1603"/>
    </location>
</feature>
<evidence type="ECO:0000313" key="3">
    <source>
        <dbReference type="EMBL" id="CAG6733083.1"/>
    </source>
</evidence>
<dbReference type="GO" id="GO:0071897">
    <property type="term" value="P:DNA biosynthetic process"/>
    <property type="evidence" value="ECO:0007669"/>
    <property type="project" value="UniProtKB-ARBA"/>
</dbReference>
<dbReference type="Pfam" id="PF05380">
    <property type="entry name" value="Peptidase_A17"/>
    <property type="match status" value="1"/>
</dbReference>
<protein>
    <recommendedName>
        <fullName evidence="2">Integrase catalytic domain-containing protein</fullName>
    </recommendedName>
</protein>
<dbReference type="Gene3D" id="3.30.420.10">
    <property type="entry name" value="Ribonuclease H-like superfamily/Ribonuclease H"/>
    <property type="match status" value="1"/>
</dbReference>
<dbReference type="EMBL" id="HBUF01388820">
    <property type="protein sequence ID" value="CAG6733083.1"/>
    <property type="molecule type" value="Transcribed_RNA"/>
</dbReference>
<dbReference type="Gene3D" id="3.10.10.10">
    <property type="entry name" value="HIV Type 1 Reverse Transcriptase, subunit A, domain 1"/>
    <property type="match status" value="1"/>
</dbReference>
<dbReference type="Pfam" id="PF17921">
    <property type="entry name" value="Integrase_H2C2"/>
    <property type="match status" value="1"/>
</dbReference>
<feature type="region of interest" description="Disordered" evidence="1">
    <location>
        <begin position="390"/>
        <end position="420"/>
    </location>
</feature>
<proteinExistence type="predicted"/>
<evidence type="ECO:0000259" key="2">
    <source>
        <dbReference type="PROSITE" id="PS50994"/>
    </source>
</evidence>
<reference evidence="3" key="1">
    <citation type="submission" date="2021-05" db="EMBL/GenBank/DDBJ databases">
        <authorList>
            <person name="Alioto T."/>
            <person name="Alioto T."/>
            <person name="Gomez Garrido J."/>
        </authorList>
    </citation>
    <scope>NUCLEOTIDE SEQUENCE</scope>
</reference>
<dbReference type="InterPro" id="IPR012337">
    <property type="entry name" value="RNaseH-like_sf"/>
</dbReference>
<dbReference type="GO" id="GO:0042575">
    <property type="term" value="C:DNA polymerase complex"/>
    <property type="evidence" value="ECO:0007669"/>
    <property type="project" value="UniProtKB-ARBA"/>
</dbReference>
<dbReference type="GO" id="GO:0003676">
    <property type="term" value="F:nucleic acid binding"/>
    <property type="evidence" value="ECO:0007669"/>
    <property type="project" value="InterPro"/>
</dbReference>
<feature type="compositionally biased region" description="Polar residues" evidence="1">
    <location>
        <begin position="399"/>
        <end position="417"/>
    </location>
</feature>
<dbReference type="InterPro" id="IPR040676">
    <property type="entry name" value="DUF5641"/>
</dbReference>
<evidence type="ECO:0000256" key="1">
    <source>
        <dbReference type="SAM" id="MobiDB-lite"/>
    </source>
</evidence>
<dbReference type="Pfam" id="PF18701">
    <property type="entry name" value="DUF5641"/>
    <property type="match status" value="1"/>
</dbReference>
<dbReference type="SUPFAM" id="SSF53098">
    <property type="entry name" value="Ribonuclease H-like"/>
    <property type="match status" value="1"/>
</dbReference>
<dbReference type="GO" id="GO:0015074">
    <property type="term" value="P:DNA integration"/>
    <property type="evidence" value="ECO:0007669"/>
    <property type="project" value="InterPro"/>
</dbReference>
<accession>A0A8D8YQP7</accession>
<sequence length="1728" mass="199282">MEARERKEKEELEARERKETEEYNRERERVREDRECAKELEEIAERRERDEREHRVKIEELALRRLEIERSRVNNASNEPASSSNLPKIQLIKFDGTVEKYQEFWDNFQTLVDCRTDLADNVKLHYLKGQLVGKAASLVEGFRITDDNYKVAKDVLKDEYGSSQVVQNKIYYEILRMKLYSDKQCHVEEFYRKLEINLKLLENQGVDVNSNEFLASNLFMKLPDSIQKRLVREKGSVITVKDIREQIIVELRCDRLLKSLNPELGKPKYESISKPVMSVPKPPVQPRYTTTQTLVSIDGTRPTTVCVYCDGSHYSDECDRYRTVDARKEKLGNRCFICLLPGHLSGYCRLEYRCWHCSRFNVHHRSLCPKKCSSGSKNDTQHRANALLSDSDSRKCRNSTEPGPSNSKSCLSLSTPDKSVPRPWDKCNDIDNTMVSTVSCAVNSVVFMQTAVVNVYDEKNDQFIAVRALLDTASSHSYMSDRLLKVLDLNVGHFMSMNVYTFGALEPKKMKAPEVTIKIVANDMQYDLNVFVVPNIVRGGNVRAYDTEFLRGVDESFTLADRFLLDKPTQEFDLLIGVDYYAHFILSEKVKIDNNLFVWQTAFGYVLSGTKCNELVQHEDTVSRSVLFTKTELTFDHTHDIQKFWDLQTLGIKDNCSVSDDDLALQSFHSTLKFENDRYYVDFPWKNDSRDVQSNFGLAVGRLKSLVKRHQKDGILGVCEKTLADQLEKGVLEKVPNEDLNKKSCYFPFHAVIRESVTTQVRFVMDASARQNRSKPSLNDMLYRGPVLLENLCSLLLRFRLGKYGLISDIEKAFLNIGLNDSERDFTRIVWLKDVTKPIDQENISVLRHTRLPFGVVSSPFLLSCVIRTHLAKYTGDHIEKLRNNIYMDNILCAVDSVSEIGELVGTARKVFSEASLNLREWSSNSLDYITTTLSPDLVNTSKVQKTLGMLWDTREDTLSLKFNYQYKNEVVCKRLLLSVLASFFDILGLWTPIIMHLKLLVQSAWVQKKDWDEELDSKDKVEFLRIVESMNRVSNMPVQRYLVNCNSQGSVRYELHAFSDACSHSYASVVYLRRETQTGEINTDVVFAKSRVAPTDKPTLPRLELLGALIAYRSLNFVKNSLMNVTVDKFYLWIDNQCVIHWLTGNKVLPVFINNRVREIKSSTFPITFRYVPTEQNPADLACRGSSDVDLKDNKLWWEGPGFLSTHVWPDFDFHCPFICDETDENEIPIDINLITKCAETVLFPTPFDIDEHKYNSFKKLVNITCYVKKFINLCRKSVNFKGPISLEEYNNSKAEWLKYIQRKKFPTTYEKLALGQSDQLSTQLGLELSDDGLLICKGRFRELRYEGKEVFPVLIPRQCHLTDIIVNDVHRACFHNGTGQTLATLRLNYWLCQGRSEVKKIIRNCVNCKKFRQGPYKQPEFCFYPNYRVQRNVAFQYSSVDMFGPLTVKEGNKVSTVHGLIFVCMTTRAIHLEMLDSESTADFLLAFKRFLARRNACRHILSDNAIQFKLVKDVFSEVLNEKSIKFQFTSPLSPWEGGLYERLIGSTKQCLRKTIGHELLSKTQLLTSIIEIENVINKRPLGYVGDEDIMITPSHFLGIKSDSLGLEQLNFNSRGKSVTFKNLMDLWKKGSSLLDLFWRTWVKQYLNALRERKQTALKQGRISTLEPKVGEVVLIKDTNLHRANWPYGSILKLNHGRDEKVRNVDLKIPNGRIITRPVSMLYPLEI</sequence>
<dbReference type="PANTHER" id="PTHR47331">
    <property type="entry name" value="PHD-TYPE DOMAIN-CONTAINING PROTEIN"/>
    <property type="match status" value="1"/>
</dbReference>
<dbReference type="SUPFAM" id="SSF56672">
    <property type="entry name" value="DNA/RNA polymerases"/>
    <property type="match status" value="1"/>
</dbReference>
<feature type="region of interest" description="Disordered" evidence="1">
    <location>
        <begin position="1"/>
        <end position="28"/>
    </location>
</feature>